<evidence type="ECO:0000313" key="2">
    <source>
        <dbReference type="Proteomes" id="UP000270673"/>
    </source>
</evidence>
<dbReference type="PROSITE" id="PS51257">
    <property type="entry name" value="PROKAR_LIPOPROTEIN"/>
    <property type="match status" value="1"/>
</dbReference>
<reference evidence="1 2" key="1">
    <citation type="submission" date="2018-10" db="EMBL/GenBank/DDBJ databases">
        <title>Butyricimonas faecalis sp. nov., isolated from human faeces and emended description of the genus Butyricimonas.</title>
        <authorList>
            <person name="Le Roy T."/>
            <person name="Van der Smissen P."/>
            <person name="Paquot A."/>
            <person name="Delzenne N."/>
            <person name="Muccioli G."/>
            <person name="Collet J.-F."/>
            <person name="Cani P.D."/>
        </authorList>
    </citation>
    <scope>NUCLEOTIDE SEQUENCE [LARGE SCALE GENOMIC DNA]</scope>
    <source>
        <strain evidence="1 2">H184</strain>
    </source>
</reference>
<evidence type="ECO:0000313" key="1">
    <source>
        <dbReference type="EMBL" id="AZS31734.1"/>
    </source>
</evidence>
<dbReference type="KEGG" id="buy:D8S85_20735"/>
<dbReference type="OrthoDB" id="1094864at2"/>
<organism evidence="1 2">
    <name type="scientific">Butyricimonas faecalis</name>
    <dbReference type="NCBI Taxonomy" id="2093856"/>
    <lineage>
        <taxon>Bacteria</taxon>
        <taxon>Pseudomonadati</taxon>
        <taxon>Bacteroidota</taxon>
        <taxon>Bacteroidia</taxon>
        <taxon>Bacteroidales</taxon>
        <taxon>Odoribacteraceae</taxon>
        <taxon>Butyricimonas</taxon>
    </lineage>
</organism>
<keyword evidence="2" id="KW-1185">Reference proteome</keyword>
<protein>
    <submittedName>
        <fullName evidence="1">DUF4843 domain-containing protein</fullName>
    </submittedName>
</protein>
<gene>
    <name evidence="1" type="ORF">D8S85_20735</name>
</gene>
<sequence length="262" mass="30352">MKNLVITLQVLITFLFLQSCEKYEMVQYGDGNEINFMADYYLGKDKKPYWVDETEYLHYETNFGINPLGDSLLLDTLLVGVKISGVPTAYPRKVVFATKKLGDNTLEIVCPEEYYVPADTGVAVFKVLIKRPEKRNTEYSAYLTFDYEKSDFKAGTVERQTFELKAENSVSLELWGSSQEEWDGYYVMFFGDYSETKARYLITKYGGTVLNEWTMTNKFYDVLYSNGFYLDFEEYKADPNNAPLIDENTGEWIEIPDISELL</sequence>
<dbReference type="EMBL" id="CP032819">
    <property type="protein sequence ID" value="AZS31734.1"/>
    <property type="molecule type" value="Genomic_DNA"/>
</dbReference>
<dbReference type="AlphaFoldDB" id="A0A3Q9ITZ6"/>
<dbReference type="RefSeq" id="WP_106624156.1">
    <property type="nucleotide sequence ID" value="NZ_CP032819.1"/>
</dbReference>
<accession>A0A3Q9ITZ6</accession>
<proteinExistence type="predicted"/>
<dbReference type="Proteomes" id="UP000270673">
    <property type="component" value="Chromosome"/>
</dbReference>
<name>A0A3Q9ITZ6_9BACT</name>